<dbReference type="GO" id="GO:0016787">
    <property type="term" value="F:hydrolase activity"/>
    <property type="evidence" value="ECO:0007669"/>
    <property type="project" value="UniProtKB-KW"/>
</dbReference>
<sequence length="264" mass="29480">MKYRIIALDVDGTLLNDHHEVTPRVRKAVRLAAEQGVEIVLCTGRGSTSSLPILAELGLQGTMITHNGASIVDSETREILYSTTISPEHAHRYTSYCREMEIHFDMNTAFELYVEAMAEEAASMYRNLKAQPIQRKAHEGFPEKMVKISIYAPKETLDGVENDWLNWQHDLQTVRSGDNFIDVQHLQATKGKALEQLASLRGVPWEQILAIGNYYNDIGMIAYAGWGVAMDNSPPEVKAEADEVTVSNNEDGVALVIERHVLAE</sequence>
<keyword evidence="2" id="KW-1185">Reference proteome</keyword>
<dbReference type="RefSeq" id="WP_232189351.1">
    <property type="nucleotide sequence ID" value="NZ_JAIOAP010000019.1"/>
</dbReference>
<dbReference type="InterPro" id="IPR006379">
    <property type="entry name" value="HAD-SF_hydro_IIB"/>
</dbReference>
<reference evidence="1 2" key="1">
    <citation type="journal article" date="2023" name="Genome Announc.">
        <title>Pan-Genome Analyses of the Genus Cohnella and Proposal of the Novel Species Cohnella silvisoli sp. nov., Isolated from Forest Soil.</title>
        <authorList>
            <person name="Wang C."/>
            <person name="Mao L."/>
            <person name="Bao G."/>
            <person name="Zhu H."/>
        </authorList>
    </citation>
    <scope>NUCLEOTIDE SEQUENCE [LARGE SCALE GENOMIC DNA]</scope>
    <source>
        <strain evidence="1 2">NL03-T5-1</strain>
    </source>
</reference>
<dbReference type="SUPFAM" id="SSF56784">
    <property type="entry name" value="HAD-like"/>
    <property type="match status" value="1"/>
</dbReference>
<accession>A0ABV1KPX4</accession>
<dbReference type="InterPro" id="IPR000150">
    <property type="entry name" value="Cof"/>
</dbReference>
<keyword evidence="1" id="KW-0378">Hydrolase</keyword>
<dbReference type="Proteomes" id="UP001493487">
    <property type="component" value="Unassembled WGS sequence"/>
</dbReference>
<gene>
    <name evidence="1" type="ORF">QJS35_05675</name>
</gene>
<name>A0ABV1KPX4_9BACL</name>
<dbReference type="SFLD" id="SFLDS00003">
    <property type="entry name" value="Haloacid_Dehalogenase"/>
    <property type="match status" value="1"/>
</dbReference>
<dbReference type="CDD" id="cd07516">
    <property type="entry name" value="HAD_Pase"/>
    <property type="match status" value="1"/>
</dbReference>
<evidence type="ECO:0000313" key="1">
    <source>
        <dbReference type="EMBL" id="MEQ4481883.1"/>
    </source>
</evidence>
<protein>
    <submittedName>
        <fullName evidence="1">Cof-type HAD-IIB family hydrolase</fullName>
        <ecNumber evidence="1">3.1.3.-</ecNumber>
    </submittedName>
</protein>
<dbReference type="EMBL" id="JASKHM010000002">
    <property type="protein sequence ID" value="MEQ4481883.1"/>
    <property type="molecule type" value="Genomic_DNA"/>
</dbReference>
<evidence type="ECO:0000313" key="2">
    <source>
        <dbReference type="Proteomes" id="UP001493487"/>
    </source>
</evidence>
<dbReference type="PROSITE" id="PS01228">
    <property type="entry name" value="COF_1"/>
    <property type="match status" value="1"/>
</dbReference>
<organism evidence="1 2">
    <name type="scientific">Cohnella silvisoli</name>
    <dbReference type="NCBI Taxonomy" id="2873699"/>
    <lineage>
        <taxon>Bacteria</taxon>
        <taxon>Bacillati</taxon>
        <taxon>Bacillota</taxon>
        <taxon>Bacilli</taxon>
        <taxon>Bacillales</taxon>
        <taxon>Paenibacillaceae</taxon>
        <taxon>Cohnella</taxon>
    </lineage>
</organism>
<dbReference type="SFLD" id="SFLDG01140">
    <property type="entry name" value="C2.B:_Phosphomannomutase_and_P"/>
    <property type="match status" value="1"/>
</dbReference>
<proteinExistence type="predicted"/>
<dbReference type="PANTHER" id="PTHR10000">
    <property type="entry name" value="PHOSPHOSERINE PHOSPHATASE"/>
    <property type="match status" value="1"/>
</dbReference>
<dbReference type="Pfam" id="PF08282">
    <property type="entry name" value="Hydrolase_3"/>
    <property type="match status" value="1"/>
</dbReference>
<dbReference type="NCBIfam" id="TIGR00099">
    <property type="entry name" value="Cof-subfamily"/>
    <property type="match status" value="1"/>
</dbReference>
<dbReference type="InterPro" id="IPR036412">
    <property type="entry name" value="HAD-like_sf"/>
</dbReference>
<dbReference type="InterPro" id="IPR023214">
    <property type="entry name" value="HAD_sf"/>
</dbReference>
<dbReference type="EC" id="3.1.3.-" evidence="1"/>
<dbReference type="Gene3D" id="3.40.50.1000">
    <property type="entry name" value="HAD superfamily/HAD-like"/>
    <property type="match status" value="1"/>
</dbReference>
<dbReference type="Gene3D" id="3.30.1240.10">
    <property type="match status" value="1"/>
</dbReference>
<dbReference type="PANTHER" id="PTHR10000:SF8">
    <property type="entry name" value="HAD SUPERFAMILY HYDROLASE-LIKE, TYPE 3"/>
    <property type="match status" value="1"/>
</dbReference>
<comment type="caution">
    <text evidence="1">The sequence shown here is derived from an EMBL/GenBank/DDBJ whole genome shotgun (WGS) entry which is preliminary data.</text>
</comment>
<dbReference type="NCBIfam" id="TIGR01484">
    <property type="entry name" value="HAD-SF-IIB"/>
    <property type="match status" value="1"/>
</dbReference>